<proteinExistence type="predicted"/>
<dbReference type="NCBIfam" id="TIGR04183">
    <property type="entry name" value="Por_Secre_tail"/>
    <property type="match status" value="1"/>
</dbReference>
<feature type="chain" id="PRO_5045693891" evidence="1">
    <location>
        <begin position="29"/>
        <end position="1171"/>
    </location>
</feature>
<protein>
    <submittedName>
        <fullName evidence="3">T9SS type A sorting domain-containing protein</fullName>
    </submittedName>
</protein>
<evidence type="ECO:0000259" key="2">
    <source>
        <dbReference type="Pfam" id="PF18962"/>
    </source>
</evidence>
<sequence>MVKNILFRYIVSVCAIMALSKVAMSSLATDYFRTKQSGNWNDINTWESSADNSIWADATLIPGTPSTKIQIQNGHTVTVSANITVDDVVIEEGGVVDVVSEATLTIANAVAATDFDVLGILRNAGTIITIGNLVFHNNSIYRHTRTSSSGVIPNAVWEDGSSCEIIGFVNASGAIGGMSQSFYNFIWNCPRQLEGFVPSFGNSNPIFRNNFVVMNTGIGSFQISGSGGKVITVDNYIQSGGTVNIINTNDNSKRTTIDVKRDFNMTGGTLRKGINLGIGEIVFSGTTEQIYSRTEGVVSGGIEFIVNPGAIVDFGDSTIPNTVIGTFIVQDGATLLTSHPQGISLSGATGAIQSTGTRTFSPNANYVFNGAAAQQTGTGLPASVNNLTVDNPAEVTLRPGALTVNGTLEVTNGYLDLGSNTLTTTGAIGLMGNGTLKTQHVGTALSSGKTWNGTVEYNGSSPQNIITGQYNNLKLTGGNKTLMGNITISGDVDATGVGTVNTGIYKVNYNKAGNQNVGGIAYYDLEINGSGTKTVSAAATVSNNVTVNAGTLNANGNLTLLASANSNANIGALSGSADVVGNVKIQSFLRGADYGAVRGSRTMSSPVNDAAISGDKTFAQLKKYMIITGNGGAINGFDAVPSGLKNADMVLTYDENTAAFVPIPNITSSIGSGHGFIYLFIGNRDYKDSNPGKLIKPFVPAESVMLTYEGPINKGNIDIPVSYNPNNTVLPGAFIAGNPYPATIDWEGIYASSSNLSASMSIVFGGKPMASYNAVLGTGVNGGGRYIQPGQGFYIYANNGGGVLRFRESHKNINEEPARLLKIRDKQFLSDGSGKQISLAKTRLNTDLFTPAILRLSLSLGESTEETIVAFDEQFNTEADDQDTPYMATSGYAVGLSTQSSDEKPLAINLTSLNDSATPIKLNINSAKTSEITLNFKSVPIFNDRLLILKDKLNGAEQIVDRDNSQYVFHVDTKDNRSFGGDRLSLSLVPVGVLPVEFVGFDIYKSGNSVQLRWAVVKEEIGYNYIIEKSYEGSVFKELGRISAAGLSSYSYMDTNPYIGNNYYRIRQVDASGEEKISVIRMLKFDFDLKEKTFSIYPNPTDGDIQIKLGDNNSDKVLANIFRIDGTFIKSTILDKGDLKVNIESLPRGVYMMDLIGGDGKRIGTEKIIRK</sequence>
<dbReference type="RefSeq" id="WP_379661012.1">
    <property type="nucleotide sequence ID" value="NZ_JBHUDG010000002.1"/>
</dbReference>
<accession>A0ABW4I8T7</accession>
<keyword evidence="4" id="KW-1185">Reference proteome</keyword>
<dbReference type="Pfam" id="PF18962">
    <property type="entry name" value="Por_Secre_tail"/>
    <property type="match status" value="1"/>
</dbReference>
<dbReference type="EMBL" id="JBHUDG010000002">
    <property type="protein sequence ID" value="MFD1628628.1"/>
    <property type="molecule type" value="Genomic_DNA"/>
</dbReference>
<organism evidence="3 4">
    <name type="scientific">Pseudopedobacter beijingensis</name>
    <dbReference type="NCBI Taxonomy" id="1207056"/>
    <lineage>
        <taxon>Bacteria</taxon>
        <taxon>Pseudomonadati</taxon>
        <taxon>Bacteroidota</taxon>
        <taxon>Sphingobacteriia</taxon>
        <taxon>Sphingobacteriales</taxon>
        <taxon>Sphingobacteriaceae</taxon>
        <taxon>Pseudopedobacter</taxon>
    </lineage>
</organism>
<name>A0ABW4I8T7_9SPHI</name>
<feature type="signal peptide" evidence="1">
    <location>
        <begin position="1"/>
        <end position="28"/>
    </location>
</feature>
<feature type="domain" description="Secretion system C-terminal sorting" evidence="2">
    <location>
        <begin position="1096"/>
        <end position="1165"/>
    </location>
</feature>
<comment type="caution">
    <text evidence="3">The sequence shown here is derived from an EMBL/GenBank/DDBJ whole genome shotgun (WGS) entry which is preliminary data.</text>
</comment>
<gene>
    <name evidence="3" type="ORF">ACFSAH_02000</name>
</gene>
<dbReference type="Proteomes" id="UP001597118">
    <property type="component" value="Unassembled WGS sequence"/>
</dbReference>
<dbReference type="InterPro" id="IPR026444">
    <property type="entry name" value="Secre_tail"/>
</dbReference>
<evidence type="ECO:0000256" key="1">
    <source>
        <dbReference type="SAM" id="SignalP"/>
    </source>
</evidence>
<keyword evidence="1" id="KW-0732">Signal</keyword>
<evidence type="ECO:0000313" key="4">
    <source>
        <dbReference type="Proteomes" id="UP001597118"/>
    </source>
</evidence>
<evidence type="ECO:0000313" key="3">
    <source>
        <dbReference type="EMBL" id="MFD1628628.1"/>
    </source>
</evidence>
<reference evidence="4" key="1">
    <citation type="journal article" date="2019" name="Int. J. Syst. Evol. Microbiol.">
        <title>The Global Catalogue of Microorganisms (GCM) 10K type strain sequencing project: providing services to taxonomists for standard genome sequencing and annotation.</title>
        <authorList>
            <consortium name="The Broad Institute Genomics Platform"/>
            <consortium name="The Broad Institute Genome Sequencing Center for Infectious Disease"/>
            <person name="Wu L."/>
            <person name="Ma J."/>
        </authorList>
    </citation>
    <scope>NUCLEOTIDE SEQUENCE [LARGE SCALE GENOMIC DNA]</scope>
    <source>
        <strain evidence="4">CCUG 53762</strain>
    </source>
</reference>